<gene>
    <name evidence="2" type="ORF">TCAL_15023</name>
</gene>
<name>A0A553NZL7_TIGCA</name>
<feature type="compositionally biased region" description="Basic and acidic residues" evidence="1">
    <location>
        <begin position="150"/>
        <end position="169"/>
    </location>
</feature>
<evidence type="ECO:0000313" key="2">
    <source>
        <dbReference type="EMBL" id="TRY70880.1"/>
    </source>
</evidence>
<dbReference type="Proteomes" id="UP000318571">
    <property type="component" value="Chromosome 9"/>
</dbReference>
<reference evidence="2 3" key="1">
    <citation type="journal article" date="2018" name="Nat. Ecol. Evol.">
        <title>Genomic signatures of mitonuclear coevolution across populations of Tigriopus californicus.</title>
        <authorList>
            <person name="Barreto F.S."/>
            <person name="Watson E.T."/>
            <person name="Lima T.G."/>
            <person name="Willett C.S."/>
            <person name="Edmands S."/>
            <person name="Li W."/>
            <person name="Burton R.S."/>
        </authorList>
    </citation>
    <scope>NUCLEOTIDE SEQUENCE [LARGE SCALE GENOMIC DNA]</scope>
    <source>
        <strain evidence="2 3">San Diego</strain>
    </source>
</reference>
<proteinExistence type="predicted"/>
<dbReference type="AlphaFoldDB" id="A0A553NZL7"/>
<evidence type="ECO:0000313" key="3">
    <source>
        <dbReference type="Proteomes" id="UP000318571"/>
    </source>
</evidence>
<feature type="compositionally biased region" description="Polar residues" evidence="1">
    <location>
        <begin position="137"/>
        <end position="148"/>
    </location>
</feature>
<protein>
    <submittedName>
        <fullName evidence="2">Uncharacterized protein</fullName>
    </submittedName>
</protein>
<dbReference type="PROSITE" id="PS50138">
    <property type="entry name" value="BRCA2_REPEAT"/>
    <property type="match status" value="1"/>
</dbReference>
<keyword evidence="3" id="KW-1185">Reference proteome</keyword>
<evidence type="ECO:0000256" key="1">
    <source>
        <dbReference type="SAM" id="MobiDB-lite"/>
    </source>
</evidence>
<accession>A0A553NZL7</accession>
<feature type="region of interest" description="Disordered" evidence="1">
    <location>
        <begin position="132"/>
        <end position="200"/>
    </location>
</feature>
<organism evidence="2 3">
    <name type="scientific">Tigriopus californicus</name>
    <name type="common">Marine copepod</name>
    <dbReference type="NCBI Taxonomy" id="6832"/>
    <lineage>
        <taxon>Eukaryota</taxon>
        <taxon>Metazoa</taxon>
        <taxon>Ecdysozoa</taxon>
        <taxon>Arthropoda</taxon>
        <taxon>Crustacea</taxon>
        <taxon>Multicrustacea</taxon>
        <taxon>Hexanauplia</taxon>
        <taxon>Copepoda</taxon>
        <taxon>Harpacticoida</taxon>
        <taxon>Harpacticidae</taxon>
        <taxon>Tigriopus</taxon>
    </lineage>
</organism>
<dbReference type="EMBL" id="VCGU01000009">
    <property type="protein sequence ID" value="TRY70880.1"/>
    <property type="molecule type" value="Genomic_DNA"/>
</dbReference>
<dbReference type="Pfam" id="PF00634">
    <property type="entry name" value="BRCA2"/>
    <property type="match status" value="1"/>
</dbReference>
<feature type="compositionally biased region" description="Polar residues" evidence="1">
    <location>
        <begin position="183"/>
        <end position="197"/>
    </location>
</feature>
<dbReference type="InterPro" id="IPR002093">
    <property type="entry name" value="BRCA2_repeat"/>
</dbReference>
<sequence>MKAIIMDYDDKTDGQDAETEMIDHLETSPILKTKSVHGNGTLAIPTAKANLWPNTAPCHGPEGQNQIVGFRSGSGKPVLLSKEALDRAKQMWEETVSDDPPIMKTQQSVKPIPLSKDALQKAQALWMAVANPEESEMASSHGANNNAEGTRIETGLKRTRDEGPEEEVRPQTPTFNPLPKLNPSRSENSHTPVTSRLRQLGVRRSSAFSTPTLKSRVFADASKGDTSASPICRPNLAKRPRLPFKAPRVSLDDVPQVNLQPSIHPDMADSPDFEELANQIMNELETAPLETKPTPAT</sequence>
<comment type="caution">
    <text evidence="2">The sequence shown here is derived from an EMBL/GenBank/DDBJ whole genome shotgun (WGS) entry which is preliminary data.</text>
</comment>